<accession>A0ABD2UJH2</accession>
<sequence>MWIQARVDSVERVLLAINPFNLRLCMDFWDLHYCIGCAKYSGLEQLVGRRYPRSASSTPLIQLSTPESVVCLFVFRRTRLCCSLSFVLLGCCGVCPNIHLSIIEAS</sequence>
<evidence type="ECO:0000313" key="1">
    <source>
        <dbReference type="EMBL" id="KAL3368938.1"/>
    </source>
</evidence>
<dbReference type="Proteomes" id="UP001627284">
    <property type="component" value="Unassembled WGS sequence"/>
</dbReference>
<evidence type="ECO:0000313" key="2">
    <source>
        <dbReference type="Proteomes" id="UP001627284"/>
    </source>
</evidence>
<dbReference type="AlphaFoldDB" id="A0ABD2UJH2"/>
<gene>
    <name evidence="1" type="ORF">AABB24_009642</name>
</gene>
<proteinExistence type="predicted"/>
<reference evidence="1 2" key="1">
    <citation type="submission" date="2024-05" db="EMBL/GenBank/DDBJ databases">
        <title>De novo assembly of an allotetraploid wild potato.</title>
        <authorList>
            <person name="Hosaka A.J."/>
        </authorList>
    </citation>
    <scope>NUCLEOTIDE SEQUENCE [LARGE SCALE GENOMIC DNA]</scope>
    <source>
        <tissue evidence="1">Young leaves</tissue>
    </source>
</reference>
<keyword evidence="2" id="KW-1185">Reference proteome</keyword>
<organism evidence="1 2">
    <name type="scientific">Solanum stoloniferum</name>
    <dbReference type="NCBI Taxonomy" id="62892"/>
    <lineage>
        <taxon>Eukaryota</taxon>
        <taxon>Viridiplantae</taxon>
        <taxon>Streptophyta</taxon>
        <taxon>Embryophyta</taxon>
        <taxon>Tracheophyta</taxon>
        <taxon>Spermatophyta</taxon>
        <taxon>Magnoliopsida</taxon>
        <taxon>eudicotyledons</taxon>
        <taxon>Gunneridae</taxon>
        <taxon>Pentapetalae</taxon>
        <taxon>asterids</taxon>
        <taxon>lamiids</taxon>
        <taxon>Solanales</taxon>
        <taxon>Solanaceae</taxon>
        <taxon>Solanoideae</taxon>
        <taxon>Solaneae</taxon>
        <taxon>Solanum</taxon>
    </lineage>
</organism>
<dbReference type="EMBL" id="JBJKTR010000005">
    <property type="protein sequence ID" value="KAL3368938.1"/>
    <property type="molecule type" value="Genomic_DNA"/>
</dbReference>
<protein>
    <submittedName>
        <fullName evidence="1">Uncharacterized protein</fullName>
    </submittedName>
</protein>
<comment type="caution">
    <text evidence="1">The sequence shown here is derived from an EMBL/GenBank/DDBJ whole genome shotgun (WGS) entry which is preliminary data.</text>
</comment>
<name>A0ABD2UJH2_9SOLN</name>